<evidence type="ECO:0000256" key="10">
    <source>
        <dbReference type="RuleBase" id="RU364027"/>
    </source>
</evidence>
<dbReference type="EMBL" id="CAUJNA010003759">
    <property type="protein sequence ID" value="CAJ1409233.1"/>
    <property type="molecule type" value="Genomic_DNA"/>
</dbReference>
<dbReference type="AlphaFoldDB" id="A0AA36JN15"/>
<proteinExistence type="inferred from homology"/>
<dbReference type="GO" id="GO:0000422">
    <property type="term" value="P:autophagy of mitochondrion"/>
    <property type="evidence" value="ECO:0007669"/>
    <property type="project" value="TreeGrafter"/>
</dbReference>
<feature type="transmembrane region" description="Helical" evidence="10">
    <location>
        <begin position="99"/>
        <end position="123"/>
    </location>
</feature>
<protein>
    <recommendedName>
        <fullName evidence="3 10">Autophagy-related protein 9</fullName>
    </recommendedName>
</protein>
<keyword evidence="4 10" id="KW-0813">Transport</keyword>
<name>A0AA36JN15_9DINO</name>
<feature type="transmembrane region" description="Helical" evidence="10">
    <location>
        <begin position="344"/>
        <end position="367"/>
    </location>
</feature>
<reference evidence="11" key="1">
    <citation type="submission" date="2023-08" db="EMBL/GenBank/DDBJ databases">
        <authorList>
            <person name="Chen Y."/>
            <person name="Shah S."/>
            <person name="Dougan E. K."/>
            <person name="Thang M."/>
            <person name="Chan C."/>
        </authorList>
    </citation>
    <scope>NUCLEOTIDE SEQUENCE</scope>
</reference>
<keyword evidence="5 10" id="KW-0812">Transmembrane</keyword>
<dbReference type="GO" id="GO:0034497">
    <property type="term" value="P:protein localization to phagophore assembly site"/>
    <property type="evidence" value="ECO:0007669"/>
    <property type="project" value="TreeGrafter"/>
</dbReference>
<organism evidence="11 12">
    <name type="scientific">Effrenium voratum</name>
    <dbReference type="NCBI Taxonomy" id="2562239"/>
    <lineage>
        <taxon>Eukaryota</taxon>
        <taxon>Sar</taxon>
        <taxon>Alveolata</taxon>
        <taxon>Dinophyceae</taxon>
        <taxon>Suessiales</taxon>
        <taxon>Symbiodiniaceae</taxon>
        <taxon>Effrenium</taxon>
    </lineage>
</organism>
<evidence type="ECO:0000256" key="4">
    <source>
        <dbReference type="ARBA" id="ARBA00022448"/>
    </source>
</evidence>
<dbReference type="Pfam" id="PF04109">
    <property type="entry name" value="ATG9"/>
    <property type="match status" value="1"/>
</dbReference>
<evidence type="ECO:0000256" key="3">
    <source>
        <dbReference type="ARBA" id="ARBA00018074"/>
    </source>
</evidence>
<comment type="function">
    <text evidence="10">Phospholipid scramblase involved in autophagy. Cycles between the preautophagosomal structure/phagophore assembly site (PAS) and the cytoplasmic vesicle pool and supplies membrane for the growing autophagosome. Lipid scramblase activity plays a key role in preautophagosomal structure/phagophore assembly by distributing the phospholipids that arrive through ATG2 from the cytoplasmic to the luminal leaflet of the bilayer, thereby driving autophagosomal membrane expansion.</text>
</comment>
<dbReference type="GO" id="GO:0034727">
    <property type="term" value="P:piecemeal microautophagy of the nucleus"/>
    <property type="evidence" value="ECO:0007669"/>
    <property type="project" value="TreeGrafter"/>
</dbReference>
<evidence type="ECO:0000256" key="7">
    <source>
        <dbReference type="ARBA" id="ARBA00023006"/>
    </source>
</evidence>
<evidence type="ECO:0000256" key="8">
    <source>
        <dbReference type="ARBA" id="ARBA00023055"/>
    </source>
</evidence>
<feature type="transmembrane region" description="Helical" evidence="10">
    <location>
        <begin position="374"/>
        <end position="392"/>
    </location>
</feature>
<dbReference type="PANTHER" id="PTHR13038:SF10">
    <property type="entry name" value="AUTOPHAGY-RELATED PROTEIN 9"/>
    <property type="match status" value="1"/>
</dbReference>
<keyword evidence="6 10" id="KW-1133">Transmembrane helix</keyword>
<keyword evidence="7 10" id="KW-0072">Autophagy</keyword>
<dbReference type="PANTHER" id="PTHR13038">
    <property type="entry name" value="APG9 AUTOPHAGY 9"/>
    <property type="match status" value="1"/>
</dbReference>
<keyword evidence="8 10" id="KW-0445">Lipid transport</keyword>
<evidence type="ECO:0000256" key="2">
    <source>
        <dbReference type="ARBA" id="ARBA00006185"/>
    </source>
</evidence>
<keyword evidence="12" id="KW-1185">Reference proteome</keyword>
<accession>A0AA36JN15</accession>
<sequence>MYRPLLEGPASSPAGWEAPQDLEAFLQGLYRYFEVKGFLGIVAPNVSHMVALTFTILFFFVLLFLIDWEAVLACDSEESCRVVSLWYTQPWCNISPSRWGVLTCTLIFTLYWFFNVFQMWSVYKQARLTRRFYQEQLGILSDESLETMLWSEVVSRLVQRQKESRFCRVQDELNALEITNVIMRQDNFIIALTNHHAFTSTLPPWIPRRLVYTKAPLYNLRLGLFRFGESDRGRLEADFLERPEVLAGRLRFLGVLNVLLVPPVLIFVAIYFFMRHAQEFRSQRASPFRRQWSDYAQWTFREYNELPHQIEARMSAGHAAAEAYVHTTRPSSPVLKSALRCVKFIAGSVLAALLLVALWDDTPLLFVKIQEKNLLWYLAFFGFVFAVVDSAGEENAGDAEGKGSGSEACLHAPSVPLRMYIALMKLVSCTHHLPAHWRSPERLTSLAGACSGLRRASLCQHFRLVRQELLRDFLVHRIQVLAEELLGVLLSPILLFCFLSHAAPGIVRVLRRVRYATPCLGDFCLYGCLDPDRSGDFGVGAASSADSRRTLRRQFENDKLEKSILSFLLNHQLLWSPDDGADGFMFIRGQELQNELSERSWRQPTVPAIQLQELKHADDAAPLEWHADGPPGSMHPIEVVEPEAEGWHAEGPEGPHDRAREQQEFVLAHVLGVPPAAVAVLHEVQEFHEVETKENPSGEDYALLPSELLYLPSIVPGASASKAIATAAKTVVDEGQAKDKGDIFGALFFWLEALRKYQGNPVQMCESDDEGGGVFFRQPHTELTV</sequence>
<evidence type="ECO:0000313" key="11">
    <source>
        <dbReference type="EMBL" id="CAJ1409233.1"/>
    </source>
</evidence>
<evidence type="ECO:0000256" key="1">
    <source>
        <dbReference type="ARBA" id="ARBA00004511"/>
    </source>
</evidence>
<gene>
    <name evidence="11" type="ORF">EVOR1521_LOCUS30395</name>
</gene>
<feature type="transmembrane region" description="Helical" evidence="10">
    <location>
        <begin position="46"/>
        <end position="66"/>
    </location>
</feature>
<dbReference type="GO" id="GO:0061709">
    <property type="term" value="P:reticulophagy"/>
    <property type="evidence" value="ECO:0007669"/>
    <property type="project" value="TreeGrafter"/>
</dbReference>
<feature type="transmembrane region" description="Helical" evidence="10">
    <location>
        <begin position="485"/>
        <end position="507"/>
    </location>
</feature>
<keyword evidence="9 10" id="KW-0472">Membrane</keyword>
<dbReference type="GO" id="GO:0034045">
    <property type="term" value="C:phagophore assembly site membrane"/>
    <property type="evidence" value="ECO:0007669"/>
    <property type="project" value="UniProtKB-SubCell"/>
</dbReference>
<feature type="transmembrane region" description="Helical" evidence="10">
    <location>
        <begin position="252"/>
        <end position="274"/>
    </location>
</feature>
<dbReference type="InterPro" id="IPR007241">
    <property type="entry name" value="Autophagy-rel_prot_9"/>
</dbReference>
<dbReference type="Proteomes" id="UP001178507">
    <property type="component" value="Unassembled WGS sequence"/>
</dbReference>
<evidence type="ECO:0000313" key="12">
    <source>
        <dbReference type="Proteomes" id="UP001178507"/>
    </source>
</evidence>
<evidence type="ECO:0000256" key="5">
    <source>
        <dbReference type="ARBA" id="ARBA00022692"/>
    </source>
</evidence>
<evidence type="ECO:0000256" key="6">
    <source>
        <dbReference type="ARBA" id="ARBA00022989"/>
    </source>
</evidence>
<dbReference type="GO" id="GO:0006869">
    <property type="term" value="P:lipid transport"/>
    <property type="evidence" value="ECO:0007669"/>
    <property type="project" value="UniProtKB-KW"/>
</dbReference>
<evidence type="ECO:0000256" key="9">
    <source>
        <dbReference type="ARBA" id="ARBA00023136"/>
    </source>
</evidence>
<comment type="caution">
    <text evidence="11">The sequence shown here is derived from an EMBL/GenBank/DDBJ whole genome shotgun (WGS) entry which is preliminary data.</text>
</comment>
<comment type="similarity">
    <text evidence="2 10">Belongs to the ATG9 family.</text>
</comment>
<dbReference type="GO" id="GO:0005776">
    <property type="term" value="C:autophagosome"/>
    <property type="evidence" value="ECO:0007669"/>
    <property type="project" value="TreeGrafter"/>
</dbReference>
<comment type="subcellular location">
    <subcellularLocation>
        <location evidence="1 10">Preautophagosomal structure membrane</location>
        <topology evidence="1 10">Multi-pass membrane protein</topology>
    </subcellularLocation>
</comment>